<keyword evidence="4 9" id="KW-0812">Transmembrane</keyword>
<dbReference type="Gene3D" id="1.20.1640.10">
    <property type="entry name" value="Multidrug efflux transporter AcrB transmembrane domain"/>
    <property type="match status" value="1"/>
</dbReference>
<dbReference type="Pfam" id="PF07549">
    <property type="entry name" value="Sec_GG"/>
    <property type="match status" value="1"/>
</dbReference>
<dbReference type="Pfam" id="PF13721">
    <property type="entry name" value="SecD-TM1"/>
    <property type="match status" value="1"/>
</dbReference>
<dbReference type="InterPro" id="IPR054384">
    <property type="entry name" value="SecDF_P1_head"/>
</dbReference>
<evidence type="ECO:0000256" key="6">
    <source>
        <dbReference type="ARBA" id="ARBA00022989"/>
    </source>
</evidence>
<dbReference type="PANTHER" id="PTHR30081:SF1">
    <property type="entry name" value="PROTEIN TRANSLOCASE SUBUNIT SECD"/>
    <property type="match status" value="1"/>
</dbReference>
<dbReference type="Pfam" id="PF02355">
    <property type="entry name" value="SecD_SecF_C"/>
    <property type="match status" value="1"/>
</dbReference>
<evidence type="ECO:0000256" key="7">
    <source>
        <dbReference type="ARBA" id="ARBA00023010"/>
    </source>
</evidence>
<dbReference type="NCBIfam" id="TIGR00916">
    <property type="entry name" value="2A0604s01"/>
    <property type="match status" value="1"/>
</dbReference>
<dbReference type="EMBL" id="BSOZ01000019">
    <property type="protein sequence ID" value="GLS04509.1"/>
    <property type="molecule type" value="Genomic_DNA"/>
</dbReference>
<dbReference type="InterPro" id="IPR055344">
    <property type="entry name" value="SecD_SecF_C_bact"/>
</dbReference>
<feature type="domain" description="Protein translocase subunit SecDF P1" evidence="12">
    <location>
        <begin position="229"/>
        <end position="288"/>
    </location>
</feature>
<evidence type="ECO:0000256" key="5">
    <source>
        <dbReference type="ARBA" id="ARBA00022927"/>
    </source>
</evidence>
<comment type="caution">
    <text evidence="9">Lacks conserved residue(s) required for the propagation of feature annotation.</text>
</comment>
<feature type="transmembrane region" description="Helical" evidence="9">
    <location>
        <begin position="538"/>
        <end position="564"/>
    </location>
</feature>
<dbReference type="InterPro" id="IPR022646">
    <property type="entry name" value="SecD/SecF_CS"/>
</dbReference>
<reference evidence="15" key="1">
    <citation type="journal article" date="2019" name="Int. J. Syst. Evol. Microbiol.">
        <title>The Global Catalogue of Microorganisms (GCM) 10K type strain sequencing project: providing services to taxonomists for standard genome sequencing and annotation.</title>
        <authorList>
            <consortium name="The Broad Institute Genomics Platform"/>
            <consortium name="The Broad Institute Genome Sequencing Center for Infectious Disease"/>
            <person name="Wu L."/>
            <person name="Ma J."/>
        </authorList>
    </citation>
    <scope>NUCLEOTIDE SEQUENCE [LARGE SCALE GENOMIC DNA]</scope>
    <source>
        <strain evidence="15">NBRC 104970</strain>
    </source>
</reference>
<feature type="domain" description="Protein export membrane protein SecD/SecF C-terminal" evidence="10">
    <location>
        <begin position="427"/>
        <end position="596"/>
    </location>
</feature>
<dbReference type="NCBIfam" id="TIGR01129">
    <property type="entry name" value="secD"/>
    <property type="match status" value="1"/>
</dbReference>
<organism evidence="14 15">
    <name type="scientific">Chitiniphilus shinanonensis</name>
    <dbReference type="NCBI Taxonomy" id="553088"/>
    <lineage>
        <taxon>Bacteria</taxon>
        <taxon>Pseudomonadati</taxon>
        <taxon>Pseudomonadota</taxon>
        <taxon>Betaproteobacteria</taxon>
        <taxon>Neisseriales</taxon>
        <taxon>Chitinibacteraceae</taxon>
        <taxon>Chitiniphilus</taxon>
    </lineage>
</organism>
<evidence type="ECO:0000313" key="15">
    <source>
        <dbReference type="Proteomes" id="UP001156836"/>
    </source>
</evidence>
<comment type="subcellular location">
    <subcellularLocation>
        <location evidence="1 9">Cell membrane</location>
        <topology evidence="1 9">Multi-pass membrane protein</topology>
    </subcellularLocation>
</comment>
<evidence type="ECO:0000256" key="9">
    <source>
        <dbReference type="HAMAP-Rule" id="MF_01463"/>
    </source>
</evidence>
<sequence>MNRYPMWKYLLIAVTLIAALLYALPNLYGESPAVQISAAKSTTKVDAATRKTALDTLAAANIPTDGVFPDATSLKVRFKDTDAQIKAKDLIQTALGENYIVALNLLPQTPSWLAAIGGKPMFLGLDLRGGVHFLLEVDMKAAVDKQLEKVAGDIRRELKDRKIRYGRVARDRDSVTVQLRDAATVSATAGAIRRVLPDLSIQEVSRDGDYRVVVSFTPAMQTKLKNDAVAQNITTLHNRVNELGVAEPIIQQQGEGRIVVQLPGVQDTAKAKDILGRTATLEVRMVDDDQARLQAALSGDVPAGYELVPMAGVRAGMTQSILLKKEVELTGDNITKAEPSYDQNNNPVISMGLDSAGASIFRTLTAENIGKGMAIVLVEKGKGQVITAPRINAQLGGSFVIEGGGMTVQEANDIALLVRAGSLAAPMNIVEERTIGPSLGKENIQKGFHSTMYGFIAIAIFMMLYYRLFGVVSTLALGANLLFLVALLSAIGITLTLPGIAAIALALGMAIDSNVLVNERIREELRNGMSPQAAIQNGYGHAWATILDSNITTLIAGIALFIFGSGAVRGFAVVHCLGILTSMYSAVFVSRGIVNLIYGYRRRLSSVSIGQVWVPHQEKQA</sequence>
<proteinExistence type="inferred from homology"/>
<dbReference type="Gene3D" id="3.30.1360.200">
    <property type="match status" value="1"/>
</dbReference>
<keyword evidence="15" id="KW-1185">Reference proteome</keyword>
<evidence type="ECO:0000256" key="8">
    <source>
        <dbReference type="ARBA" id="ARBA00023136"/>
    </source>
</evidence>
<dbReference type="Proteomes" id="UP001156836">
    <property type="component" value="Unassembled WGS sequence"/>
</dbReference>
<evidence type="ECO:0000256" key="4">
    <source>
        <dbReference type="ARBA" id="ARBA00022692"/>
    </source>
</evidence>
<keyword evidence="3 9" id="KW-1003">Cell membrane</keyword>
<comment type="function">
    <text evidence="9">Part of the Sec protein translocase complex. Interacts with the SecYEG preprotein conducting channel. SecDF uses the proton motive force (PMF) to complete protein translocation after the ATP-dependent function of SecA.</text>
</comment>
<dbReference type="SUPFAM" id="SSF82866">
    <property type="entry name" value="Multidrug efflux transporter AcrB transmembrane domain"/>
    <property type="match status" value="1"/>
</dbReference>
<dbReference type="InterPro" id="IPR022813">
    <property type="entry name" value="SecD/SecF_arch_bac"/>
</dbReference>
<dbReference type="Gene3D" id="3.30.70.3400">
    <property type="match status" value="2"/>
</dbReference>
<evidence type="ECO:0000259" key="10">
    <source>
        <dbReference type="Pfam" id="PF02355"/>
    </source>
</evidence>
<evidence type="ECO:0000313" key="14">
    <source>
        <dbReference type="EMBL" id="GLS04509.1"/>
    </source>
</evidence>
<evidence type="ECO:0000256" key="2">
    <source>
        <dbReference type="ARBA" id="ARBA00022448"/>
    </source>
</evidence>
<keyword evidence="8 9" id="KW-0472">Membrane</keyword>
<dbReference type="PANTHER" id="PTHR30081">
    <property type="entry name" value="PROTEIN-EXPORT MEMBRANE PROTEIN SEC"/>
    <property type="match status" value="1"/>
</dbReference>
<comment type="subunit">
    <text evidence="9">Forms a complex with SecF. Part of the essential Sec protein translocation apparatus which comprises SecA, SecYEG and auxiliary proteins SecDF-YajC and YidC.</text>
</comment>
<evidence type="ECO:0000259" key="12">
    <source>
        <dbReference type="Pfam" id="PF21760"/>
    </source>
</evidence>
<feature type="transmembrane region" description="Helical" evidence="9">
    <location>
        <begin position="451"/>
        <end position="468"/>
    </location>
</feature>
<dbReference type="RefSeq" id="WP_018746971.1">
    <property type="nucleotide sequence ID" value="NZ_BAABUF010000001.1"/>
</dbReference>
<evidence type="ECO:0000256" key="3">
    <source>
        <dbReference type="ARBA" id="ARBA00022475"/>
    </source>
</evidence>
<comment type="caution">
    <text evidence="14">The sequence shown here is derived from an EMBL/GenBank/DDBJ whole genome shotgun (WGS) entry which is preliminary data.</text>
</comment>
<dbReference type="InterPro" id="IPR005791">
    <property type="entry name" value="SecD"/>
</dbReference>
<evidence type="ECO:0000256" key="1">
    <source>
        <dbReference type="ARBA" id="ARBA00004651"/>
    </source>
</evidence>
<protein>
    <recommendedName>
        <fullName evidence="9">Protein translocase subunit SecD</fullName>
    </recommendedName>
</protein>
<dbReference type="InterPro" id="IPR027398">
    <property type="entry name" value="SecD-TM"/>
</dbReference>
<feature type="domain" description="SecD export protein N-terminal TM" evidence="11">
    <location>
        <begin position="1"/>
        <end position="103"/>
    </location>
</feature>
<feature type="domain" description="SecDF P1 head subdomain" evidence="13">
    <location>
        <begin position="318"/>
        <end position="425"/>
    </location>
</feature>
<keyword evidence="5 9" id="KW-0653">Protein transport</keyword>
<dbReference type="InterPro" id="IPR048634">
    <property type="entry name" value="SecD_SecF_C"/>
</dbReference>
<name>A0ABQ6BXJ3_9NEIS</name>
<accession>A0ABQ6BXJ3</accession>
<feature type="transmembrane region" description="Helical" evidence="9">
    <location>
        <begin position="570"/>
        <end position="594"/>
    </location>
</feature>
<keyword evidence="2 9" id="KW-0813">Transport</keyword>
<gene>
    <name evidence="9 14" type="primary">secD</name>
    <name evidence="14" type="ORF">GCM10007860_16560</name>
</gene>
<evidence type="ECO:0000259" key="11">
    <source>
        <dbReference type="Pfam" id="PF13721"/>
    </source>
</evidence>
<keyword evidence="6 9" id="KW-1133">Transmembrane helix</keyword>
<dbReference type="HAMAP" id="MF_01463_B">
    <property type="entry name" value="SecD_B"/>
    <property type="match status" value="1"/>
</dbReference>
<evidence type="ECO:0000259" key="13">
    <source>
        <dbReference type="Pfam" id="PF22599"/>
    </source>
</evidence>
<comment type="similarity">
    <text evidence="9">Belongs to the SecD/SecF family. SecD subfamily.</text>
</comment>
<dbReference type="Pfam" id="PF21760">
    <property type="entry name" value="SecD_1st"/>
    <property type="match status" value="1"/>
</dbReference>
<keyword evidence="7 9" id="KW-0811">Translocation</keyword>
<dbReference type="Pfam" id="PF22599">
    <property type="entry name" value="SecDF_P1_head"/>
    <property type="match status" value="1"/>
</dbReference>
<dbReference type="InterPro" id="IPR048631">
    <property type="entry name" value="SecD_1st"/>
</dbReference>
<feature type="transmembrane region" description="Helical" evidence="9">
    <location>
        <begin position="475"/>
        <end position="493"/>
    </location>
</feature>